<dbReference type="Proteomes" id="UP000280434">
    <property type="component" value="Unassembled WGS sequence"/>
</dbReference>
<feature type="region of interest" description="Disordered" evidence="1">
    <location>
        <begin position="50"/>
        <end position="86"/>
    </location>
</feature>
<organism evidence="2 3">
    <name type="scientific">Trinickia fusca</name>
    <dbReference type="NCBI Taxonomy" id="2419777"/>
    <lineage>
        <taxon>Bacteria</taxon>
        <taxon>Pseudomonadati</taxon>
        <taxon>Pseudomonadota</taxon>
        <taxon>Betaproteobacteria</taxon>
        <taxon>Burkholderiales</taxon>
        <taxon>Burkholderiaceae</taxon>
        <taxon>Trinickia</taxon>
    </lineage>
</organism>
<accession>A0A494XR06</accession>
<feature type="compositionally biased region" description="Basic and acidic residues" evidence="1">
    <location>
        <begin position="75"/>
        <end position="86"/>
    </location>
</feature>
<protein>
    <submittedName>
        <fullName evidence="2">Uncharacterized protein</fullName>
    </submittedName>
</protein>
<evidence type="ECO:0000256" key="1">
    <source>
        <dbReference type="SAM" id="MobiDB-lite"/>
    </source>
</evidence>
<evidence type="ECO:0000313" key="2">
    <source>
        <dbReference type="EMBL" id="RKP50584.1"/>
    </source>
</evidence>
<dbReference type="AlphaFoldDB" id="A0A494XR06"/>
<reference evidence="2 3" key="1">
    <citation type="submission" date="2018-10" db="EMBL/GenBank/DDBJ databases">
        <title>Paraburkholderia sp. 7MK8-2, isolated from soil.</title>
        <authorList>
            <person name="Gao Z.-H."/>
            <person name="Qiu L.-H."/>
        </authorList>
    </citation>
    <scope>NUCLEOTIDE SEQUENCE [LARGE SCALE GENOMIC DNA]</scope>
    <source>
        <strain evidence="2 3">7MK8-2</strain>
    </source>
</reference>
<proteinExistence type="predicted"/>
<sequence length="86" mass="8866">MDCSSCVGAAGGCAATIGLRESGAFCITMPLWPSLMPVCVSRMTGLRSESANAGDAMLDSKSHSAAPTAAGNGRNKNEERMESVRK</sequence>
<name>A0A494XR06_9BURK</name>
<evidence type="ECO:0000313" key="3">
    <source>
        <dbReference type="Proteomes" id="UP000280434"/>
    </source>
</evidence>
<dbReference type="OrthoDB" id="9114581at2"/>
<comment type="caution">
    <text evidence="2">The sequence shown here is derived from an EMBL/GenBank/DDBJ whole genome shotgun (WGS) entry which is preliminary data.</text>
</comment>
<dbReference type="EMBL" id="RBZV01000002">
    <property type="protein sequence ID" value="RKP50584.1"/>
    <property type="molecule type" value="Genomic_DNA"/>
</dbReference>
<gene>
    <name evidence="2" type="ORF">D7S89_05640</name>
</gene>
<keyword evidence="3" id="KW-1185">Reference proteome</keyword>